<reference evidence="2 3" key="1">
    <citation type="submission" date="2021-06" db="EMBL/GenBank/DDBJ databases">
        <title>Caerostris extrusa draft genome.</title>
        <authorList>
            <person name="Kono N."/>
            <person name="Arakawa K."/>
        </authorList>
    </citation>
    <scope>NUCLEOTIDE SEQUENCE [LARGE SCALE GENOMIC DNA]</scope>
</reference>
<evidence type="ECO:0000313" key="3">
    <source>
        <dbReference type="Proteomes" id="UP001054945"/>
    </source>
</evidence>
<organism evidence="2 3">
    <name type="scientific">Caerostris extrusa</name>
    <name type="common">Bark spider</name>
    <name type="synonym">Caerostris bankana</name>
    <dbReference type="NCBI Taxonomy" id="172846"/>
    <lineage>
        <taxon>Eukaryota</taxon>
        <taxon>Metazoa</taxon>
        <taxon>Ecdysozoa</taxon>
        <taxon>Arthropoda</taxon>
        <taxon>Chelicerata</taxon>
        <taxon>Arachnida</taxon>
        <taxon>Araneae</taxon>
        <taxon>Araneomorphae</taxon>
        <taxon>Entelegynae</taxon>
        <taxon>Araneoidea</taxon>
        <taxon>Araneidae</taxon>
        <taxon>Caerostris</taxon>
    </lineage>
</organism>
<proteinExistence type="predicted"/>
<feature type="region of interest" description="Disordered" evidence="1">
    <location>
        <begin position="20"/>
        <end position="49"/>
    </location>
</feature>
<name>A0AAV4MVB1_CAEEX</name>
<evidence type="ECO:0000313" key="2">
    <source>
        <dbReference type="EMBL" id="GIX76253.1"/>
    </source>
</evidence>
<evidence type="ECO:0000256" key="1">
    <source>
        <dbReference type="SAM" id="MobiDB-lite"/>
    </source>
</evidence>
<keyword evidence="3" id="KW-1185">Reference proteome</keyword>
<comment type="caution">
    <text evidence="2">The sequence shown here is derived from an EMBL/GenBank/DDBJ whole genome shotgun (WGS) entry which is preliminary data.</text>
</comment>
<dbReference type="AlphaFoldDB" id="A0AAV4MVB1"/>
<accession>A0AAV4MVB1</accession>
<gene>
    <name evidence="2" type="ORF">CEXT_125221</name>
</gene>
<dbReference type="Proteomes" id="UP001054945">
    <property type="component" value="Unassembled WGS sequence"/>
</dbReference>
<protein>
    <submittedName>
        <fullName evidence="2">Uncharacterized protein</fullName>
    </submittedName>
</protein>
<sequence length="122" mass="13481">MLAAELMWTVDTLTDLAQDGSSSRLSIDTRQRNKRSSAEPEDSGDKTFTNDLGVICLFSHSSRPRSRTTRFDSTNANGMFISSREIAEVDGYCLLVVMASSNSIGSGKNERNFLGMELEFTK</sequence>
<dbReference type="EMBL" id="BPLR01020240">
    <property type="protein sequence ID" value="GIX76253.1"/>
    <property type="molecule type" value="Genomic_DNA"/>
</dbReference>